<dbReference type="Proteomes" id="UP000094455">
    <property type="component" value="Unassembled WGS sequence"/>
</dbReference>
<evidence type="ECO:0000256" key="8">
    <source>
        <dbReference type="ARBA" id="ARBA00023159"/>
    </source>
</evidence>
<feature type="non-terminal residue" evidence="14">
    <location>
        <position position="1"/>
    </location>
</feature>
<reference evidence="14 15" key="1">
    <citation type="journal article" date="2016" name="Proc. Natl. Acad. Sci. U.S.A.">
        <title>Comparative genomics of biotechnologically important yeasts.</title>
        <authorList>
            <person name="Riley R."/>
            <person name="Haridas S."/>
            <person name="Wolfe K.H."/>
            <person name="Lopes M.R."/>
            <person name="Hittinger C.T."/>
            <person name="Goeker M."/>
            <person name="Salamov A.A."/>
            <person name="Wisecaver J.H."/>
            <person name="Long T.M."/>
            <person name="Calvey C.H."/>
            <person name="Aerts A.L."/>
            <person name="Barry K.W."/>
            <person name="Choi C."/>
            <person name="Clum A."/>
            <person name="Coughlan A.Y."/>
            <person name="Deshpande S."/>
            <person name="Douglass A.P."/>
            <person name="Hanson S.J."/>
            <person name="Klenk H.-P."/>
            <person name="LaButti K.M."/>
            <person name="Lapidus A."/>
            <person name="Lindquist E.A."/>
            <person name="Lipzen A.M."/>
            <person name="Meier-Kolthoff J.P."/>
            <person name="Ohm R.A."/>
            <person name="Otillar R.P."/>
            <person name="Pangilinan J.L."/>
            <person name="Peng Y."/>
            <person name="Rokas A."/>
            <person name="Rosa C.A."/>
            <person name="Scheuner C."/>
            <person name="Sibirny A.A."/>
            <person name="Slot J.C."/>
            <person name="Stielow J.B."/>
            <person name="Sun H."/>
            <person name="Kurtzman C.P."/>
            <person name="Blackwell M."/>
            <person name="Grigoriev I.V."/>
            <person name="Jeffries T.W."/>
        </authorList>
    </citation>
    <scope>NUCLEOTIDE SEQUENCE [LARGE SCALE GENOMIC DNA]</scope>
    <source>
        <strain evidence="14 15">NRRL Y-2026</strain>
    </source>
</reference>
<evidence type="ECO:0000256" key="3">
    <source>
        <dbReference type="ARBA" id="ARBA00022432"/>
    </source>
</evidence>
<comment type="function">
    <text evidence="11">Transcription factor which regulates nonfermentable carbon utilization. Activator of gluconeogenetic genes.</text>
</comment>
<dbReference type="SUPFAM" id="SSF57701">
    <property type="entry name" value="Zn2/Cys6 DNA-binding domain"/>
    <property type="match status" value="1"/>
</dbReference>
<dbReference type="EMBL" id="KV454002">
    <property type="protein sequence ID" value="ODQ47744.1"/>
    <property type="molecule type" value="Genomic_DNA"/>
</dbReference>
<keyword evidence="3" id="KW-0312">Gluconeogenesis</keyword>
<organism evidence="14 15">
    <name type="scientific">Pichia membranifaciens NRRL Y-2026</name>
    <dbReference type="NCBI Taxonomy" id="763406"/>
    <lineage>
        <taxon>Eukaryota</taxon>
        <taxon>Fungi</taxon>
        <taxon>Dikarya</taxon>
        <taxon>Ascomycota</taxon>
        <taxon>Saccharomycotina</taxon>
        <taxon>Pichiomycetes</taxon>
        <taxon>Pichiales</taxon>
        <taxon>Pichiaceae</taxon>
        <taxon>Pichia</taxon>
    </lineage>
</organism>
<dbReference type="Gene3D" id="4.10.240.10">
    <property type="entry name" value="Zn(2)-C6 fungal-type DNA-binding domain"/>
    <property type="match status" value="1"/>
</dbReference>
<sequence>RRVPAKKVSRACVHCRNAHITCDDSRPCQRCVKKGLSDSCVDAPRKVKKYLLGGNGLEKTAAGPGDAVYDSIDGTLGSPSRNDQAEINFLSSAADSEYAILGNIIDQTMFQNDGNSHNPASTATSQKYVSPALSTTSEDFEYLHYQPLMAQSSGNSPMSMGQSRSSMRMDDAPKSPFYSDLYPDKPQCDTSTNQYFIGTMSTIDGVKTHTFPEVVKQIAKFKNEHPKRFRERNRRSAISFSIGILDDVATVDGNGGRCGLLYHEPCEIYAKVKQPFTYVKPYHDLNLYLKSRFPKSDLVQMSKSIAEYRPSFIAGMIKLKEDDLIFAEQCFQRTLLEYDGYIGISGTPTLVWRRSSQIAYVGDEFCILTGWSKENLLGKSTFAVEIMDDRSCVEYFKIFSKIAFGDMSGDTITECTLLTPKGESIRTNSTWTLKRDVFGIPMMIIATFLPILT</sequence>
<evidence type="ECO:0000256" key="9">
    <source>
        <dbReference type="ARBA" id="ARBA00023163"/>
    </source>
</evidence>
<evidence type="ECO:0000256" key="6">
    <source>
        <dbReference type="ARBA" id="ARBA00023015"/>
    </source>
</evidence>
<gene>
    <name evidence="14" type="ORF">PICMEDRAFT_25503</name>
</gene>
<evidence type="ECO:0000313" key="15">
    <source>
        <dbReference type="Proteomes" id="UP000094455"/>
    </source>
</evidence>
<dbReference type="GO" id="GO:0000977">
    <property type="term" value="F:RNA polymerase II transcription regulatory region sequence-specific DNA binding"/>
    <property type="evidence" value="ECO:0007669"/>
    <property type="project" value="TreeGrafter"/>
</dbReference>
<dbReference type="OrthoDB" id="2538135at2759"/>
<keyword evidence="9" id="KW-0804">Transcription</keyword>
<dbReference type="GO" id="GO:0009267">
    <property type="term" value="P:cellular response to starvation"/>
    <property type="evidence" value="ECO:0007669"/>
    <property type="project" value="TreeGrafter"/>
</dbReference>
<evidence type="ECO:0000256" key="2">
    <source>
        <dbReference type="ARBA" id="ARBA00010855"/>
    </source>
</evidence>
<dbReference type="SMART" id="SM00066">
    <property type="entry name" value="GAL4"/>
    <property type="match status" value="1"/>
</dbReference>
<dbReference type="CDD" id="cd00067">
    <property type="entry name" value="GAL4"/>
    <property type="match status" value="1"/>
</dbReference>
<comment type="subcellular location">
    <subcellularLocation>
        <location evidence="1">Nucleus</location>
    </subcellularLocation>
</comment>
<dbReference type="InterPro" id="IPR035965">
    <property type="entry name" value="PAS-like_dom_sf"/>
</dbReference>
<dbReference type="Pfam" id="PF00172">
    <property type="entry name" value="Zn_clus"/>
    <property type="match status" value="1"/>
</dbReference>
<dbReference type="CDD" id="cd00130">
    <property type="entry name" value="PAS"/>
    <property type="match status" value="1"/>
</dbReference>
<dbReference type="GO" id="GO:0001227">
    <property type="term" value="F:DNA-binding transcription repressor activity, RNA polymerase II-specific"/>
    <property type="evidence" value="ECO:0007669"/>
    <property type="project" value="EnsemblFungi"/>
</dbReference>
<dbReference type="InterPro" id="IPR036864">
    <property type="entry name" value="Zn2-C6_fun-type_DNA-bd_sf"/>
</dbReference>
<proteinExistence type="inferred from homology"/>
<dbReference type="GO" id="GO:0005634">
    <property type="term" value="C:nucleus"/>
    <property type="evidence" value="ECO:0007669"/>
    <property type="project" value="UniProtKB-SubCell"/>
</dbReference>
<evidence type="ECO:0000256" key="4">
    <source>
        <dbReference type="ARBA" id="ARBA00022723"/>
    </source>
</evidence>
<keyword evidence="4" id="KW-0479">Metal-binding</keyword>
<dbReference type="GO" id="GO:0045991">
    <property type="term" value="P:carbon catabolite activation of transcription"/>
    <property type="evidence" value="ECO:0007669"/>
    <property type="project" value="EnsemblFungi"/>
</dbReference>
<keyword evidence="8" id="KW-0010">Activator</keyword>
<protein>
    <recommendedName>
        <fullName evidence="12">Transcription activator of gluconeogenesis ERT1</fullName>
    </recommendedName>
</protein>
<dbReference type="SUPFAM" id="SSF55785">
    <property type="entry name" value="PYP-like sensor domain (PAS domain)"/>
    <property type="match status" value="1"/>
</dbReference>
<name>A0A1E3NNS5_9ASCO</name>
<keyword evidence="7" id="KW-0238">DNA-binding</keyword>
<evidence type="ECO:0000256" key="12">
    <source>
        <dbReference type="ARBA" id="ARBA00040903"/>
    </source>
</evidence>
<dbReference type="GO" id="GO:0045013">
    <property type="term" value="P:carbon catabolite repression of transcription"/>
    <property type="evidence" value="ECO:0007669"/>
    <property type="project" value="EnsemblFungi"/>
</dbReference>
<accession>A0A1E3NNS5</accession>
<dbReference type="GeneID" id="30179083"/>
<evidence type="ECO:0000313" key="14">
    <source>
        <dbReference type="EMBL" id="ODQ47744.1"/>
    </source>
</evidence>
<keyword evidence="15" id="KW-1185">Reference proteome</keyword>
<dbReference type="GO" id="GO:0006094">
    <property type="term" value="P:gluconeogenesis"/>
    <property type="evidence" value="ECO:0007669"/>
    <property type="project" value="UniProtKB-KW"/>
</dbReference>
<evidence type="ECO:0000256" key="5">
    <source>
        <dbReference type="ARBA" id="ARBA00022833"/>
    </source>
</evidence>
<dbReference type="RefSeq" id="XP_019018857.1">
    <property type="nucleotide sequence ID" value="XM_019162396.1"/>
</dbReference>
<comment type="similarity">
    <text evidence="2">Belongs to the ERT1/acuK family.</text>
</comment>
<keyword evidence="6" id="KW-0805">Transcription regulation</keyword>
<keyword evidence="10" id="KW-0539">Nucleus</keyword>
<feature type="domain" description="Zn(2)-C6 fungal-type" evidence="13">
    <location>
        <begin position="11"/>
        <end position="42"/>
    </location>
</feature>
<dbReference type="InterPro" id="IPR001138">
    <property type="entry name" value="Zn2Cys6_DnaBD"/>
</dbReference>
<dbReference type="AlphaFoldDB" id="A0A1E3NNS5"/>
<dbReference type="PANTHER" id="PTHR47659:SF1">
    <property type="entry name" value="TRANSCRIPTION ACTIVATOR OF GLUCONEOGENESIS ERT1"/>
    <property type="match status" value="1"/>
</dbReference>
<dbReference type="PROSITE" id="PS50048">
    <property type="entry name" value="ZN2_CY6_FUNGAL_2"/>
    <property type="match status" value="1"/>
</dbReference>
<evidence type="ECO:0000256" key="11">
    <source>
        <dbReference type="ARBA" id="ARBA00037475"/>
    </source>
</evidence>
<evidence type="ECO:0000259" key="13">
    <source>
        <dbReference type="PROSITE" id="PS50048"/>
    </source>
</evidence>
<keyword evidence="5" id="KW-0862">Zinc</keyword>
<dbReference type="GO" id="GO:0045944">
    <property type="term" value="P:positive regulation of transcription by RNA polymerase II"/>
    <property type="evidence" value="ECO:0007669"/>
    <property type="project" value="EnsemblFungi"/>
</dbReference>
<dbReference type="InterPro" id="IPR050335">
    <property type="entry name" value="ERT1_acuK_gluconeogen_tf"/>
</dbReference>
<dbReference type="STRING" id="763406.A0A1E3NNS5"/>
<dbReference type="GO" id="GO:0008270">
    <property type="term" value="F:zinc ion binding"/>
    <property type="evidence" value="ECO:0007669"/>
    <property type="project" value="InterPro"/>
</dbReference>
<evidence type="ECO:0000256" key="10">
    <source>
        <dbReference type="ARBA" id="ARBA00023242"/>
    </source>
</evidence>
<dbReference type="InterPro" id="IPR000014">
    <property type="entry name" value="PAS"/>
</dbReference>
<dbReference type="PROSITE" id="PS00463">
    <property type="entry name" value="ZN2_CY6_FUNGAL_1"/>
    <property type="match status" value="1"/>
</dbReference>
<evidence type="ECO:0000256" key="1">
    <source>
        <dbReference type="ARBA" id="ARBA00004123"/>
    </source>
</evidence>
<dbReference type="GO" id="GO:0045722">
    <property type="term" value="P:positive regulation of gluconeogenesis"/>
    <property type="evidence" value="ECO:0007669"/>
    <property type="project" value="EnsemblFungi"/>
</dbReference>
<dbReference type="PANTHER" id="PTHR47659">
    <property type="entry name" value="ZN(II)2CYS6 TRANSCRIPTION FACTOR (EUROFUNG)-RELATED"/>
    <property type="match status" value="1"/>
</dbReference>
<dbReference type="InterPro" id="IPR056751">
    <property type="entry name" value="PAS_13"/>
</dbReference>
<evidence type="ECO:0000256" key="7">
    <source>
        <dbReference type="ARBA" id="ARBA00023125"/>
    </source>
</evidence>
<feature type="non-terminal residue" evidence="14">
    <location>
        <position position="453"/>
    </location>
</feature>
<dbReference type="Pfam" id="PF24990">
    <property type="entry name" value="PAS_13"/>
    <property type="match status" value="1"/>
</dbReference>